<comment type="caution">
    <text evidence="1">The sequence shown here is derived from an EMBL/GenBank/DDBJ whole genome shotgun (WGS) entry which is preliminary data.</text>
</comment>
<evidence type="ECO:0000313" key="2">
    <source>
        <dbReference type="Proteomes" id="UP000297966"/>
    </source>
</evidence>
<name>A0A4Y9L5U8_9BRAD</name>
<dbReference type="AlphaFoldDB" id="A0A4Y9L5U8"/>
<reference evidence="1 2" key="1">
    <citation type="submission" date="2019-03" db="EMBL/GenBank/DDBJ databases">
        <title>Bradyrhizobium diversity isolated from nodules of Chamaecrista fasciculata.</title>
        <authorList>
            <person name="Klepa M.S."/>
            <person name="Urquiaga M.O."/>
            <person name="Hungria M."/>
            <person name="Delamuta J.R."/>
        </authorList>
    </citation>
    <scope>NUCLEOTIDE SEQUENCE [LARGE SCALE GENOMIC DNA]</scope>
    <source>
        <strain evidence="1 2">CNPSo 3448</strain>
    </source>
</reference>
<gene>
    <name evidence="1" type="ORF">E4K65_43525</name>
</gene>
<sequence length="237" mass="25588">MGQRCSAVRSIQAGSLDVAQRMSAARLGAALFLLLVEGNAMAETVNFDNAATGAAPEGWTLTMTGRGQPKWTVEEESTAPSKPNVLKQSGQATFPVALRNGTSILDGFVEVKFKAIAGSEDRAAGLVWRAKDADNYYVVRANALEDNVVLYKTIKGVRSALDIVGRKGGYGVKVSVPSGRWHSLRCEFAGKLFKVTYDGKPMFEVEDESIRDPGMIGLWTKADSVTVFDDLTYDALN</sequence>
<evidence type="ECO:0008006" key="3">
    <source>
        <dbReference type="Google" id="ProtNLM"/>
    </source>
</evidence>
<dbReference type="OrthoDB" id="9791814at2"/>
<proteinExistence type="predicted"/>
<evidence type="ECO:0000313" key="1">
    <source>
        <dbReference type="EMBL" id="TFV37423.1"/>
    </source>
</evidence>
<dbReference type="Gene3D" id="2.60.120.560">
    <property type="entry name" value="Exo-inulinase, domain 1"/>
    <property type="match status" value="1"/>
</dbReference>
<organism evidence="1 2">
    <name type="scientific">Bradyrhizobium niftali</name>
    <dbReference type="NCBI Taxonomy" id="2560055"/>
    <lineage>
        <taxon>Bacteria</taxon>
        <taxon>Pseudomonadati</taxon>
        <taxon>Pseudomonadota</taxon>
        <taxon>Alphaproteobacteria</taxon>
        <taxon>Hyphomicrobiales</taxon>
        <taxon>Nitrobacteraceae</taxon>
        <taxon>Bradyrhizobium</taxon>
    </lineage>
</organism>
<protein>
    <recommendedName>
        <fullName evidence="3">3-keto-disaccharide hydrolase domain-containing protein</fullName>
    </recommendedName>
</protein>
<keyword evidence="2" id="KW-1185">Reference proteome</keyword>
<dbReference type="EMBL" id="SPQT01000050">
    <property type="protein sequence ID" value="TFV37423.1"/>
    <property type="molecule type" value="Genomic_DNA"/>
</dbReference>
<accession>A0A4Y9L5U8</accession>
<dbReference type="Proteomes" id="UP000297966">
    <property type="component" value="Unassembled WGS sequence"/>
</dbReference>